<evidence type="ECO:0000313" key="3">
    <source>
        <dbReference type="Proteomes" id="UP000078406"/>
    </source>
</evidence>
<dbReference type="RefSeq" id="WP_054961844.1">
    <property type="nucleotide sequence ID" value="NZ_LLEI02000043.1"/>
</dbReference>
<accession>A0A177XYB5</accession>
<protein>
    <submittedName>
        <fullName evidence="2">Uncharacterized protein</fullName>
    </submittedName>
</protein>
<dbReference type="AlphaFoldDB" id="A0A177XYB5"/>
<sequence length="730" mass="78159">MKQNKLFFALAALLPYYAGAAYNDLGTDYSNAEVNSHVWNEALSPIELVNSILCFTAQFNGVEFVNQGPYSVLADESACFDNQEDGSTGQSSGASNTPSYMKAISNVTRQDDTSPLIVNVWLPDMGEDGQSQAIKFKAEISQGANESNPFGSFTFNFDFFDSFSAGNQLGGGEVITVDTVPGSIGFTLYESSSQGSDTYQQSASVVMSSDRSNGVALTGVNHSGNGQTSYALAFNSSNVLIQSVNGGFSNLPYKSGNNSGQCLSRTSFDSFAHRYDLFDSTTGAKVNINSGFSIKYDSDSNGSYDSYGHIGYWGAWTETEGALTNGDTVIRDTGGVQTTYTYVNAPGRLVKNTVKILALANARGIRFSYWDSTIFADNNYDQWVVQYMTAAGDPVGQDGFYKTGKLAWGQNGPQITDQTPALISLSANESLYMYSEQLGGEVKYLDGQSALTYYEQTFINGSETGSGELLNSGSITLTCYDNCPIGTFAIGDLTNYSGSNSPFETTSGPFTFTFTTTGGNALTLVSVASSEPVRYTASLTQNDINSTPHSWGVRSGPMIIGSVSNSYDIYNPAIVSEFYVWETGINTWNQLSTVRDGSNSIVSFSRPLQLAYQHSNAKDRSGSAGDYDGQTFMINYGGNGDLWGIPYSNDNNRYRPAFSLADGVLLGDSSQYVVKAIELEQTMQNAAGQCSNLTLQDPAVPVPSSVQGSADIGDMPIVTGDPSVIAGVTQ</sequence>
<name>A0A177XYB5_9VIBR</name>
<gene>
    <name evidence="2" type="ORF">APB76_15460</name>
</gene>
<proteinExistence type="predicted"/>
<feature type="signal peptide" evidence="1">
    <location>
        <begin position="1"/>
        <end position="20"/>
    </location>
</feature>
<reference evidence="2 3" key="1">
    <citation type="journal article" date="2016" name="Syst. Appl. Microbiol.">
        <title>Vibrio bivalvicida sp. nov., a novel larval pathogen for bivalve molluscs reared in a hatchery.</title>
        <authorList>
            <person name="Dubert J."/>
            <person name="Romalde J.L."/>
            <person name="Prado S."/>
            <person name="Barja J.L."/>
        </authorList>
    </citation>
    <scope>NUCLEOTIDE SEQUENCE [LARGE SCALE GENOMIC DNA]</scope>
    <source>
        <strain evidence="2 3">605</strain>
    </source>
</reference>
<evidence type="ECO:0000313" key="2">
    <source>
        <dbReference type="EMBL" id="OAJ93356.1"/>
    </source>
</evidence>
<evidence type="ECO:0000256" key="1">
    <source>
        <dbReference type="SAM" id="SignalP"/>
    </source>
</evidence>
<comment type="caution">
    <text evidence="2">The sequence shown here is derived from an EMBL/GenBank/DDBJ whole genome shotgun (WGS) entry which is preliminary data.</text>
</comment>
<dbReference type="EMBL" id="LLEI02000043">
    <property type="protein sequence ID" value="OAJ93356.1"/>
    <property type="molecule type" value="Genomic_DNA"/>
</dbReference>
<dbReference type="Proteomes" id="UP000078406">
    <property type="component" value="Unassembled WGS sequence"/>
</dbReference>
<feature type="chain" id="PRO_5008079284" evidence="1">
    <location>
        <begin position="21"/>
        <end position="730"/>
    </location>
</feature>
<keyword evidence="1" id="KW-0732">Signal</keyword>
<organism evidence="2 3">
    <name type="scientific">Vibrio bivalvicida</name>
    <dbReference type="NCBI Taxonomy" id="1276888"/>
    <lineage>
        <taxon>Bacteria</taxon>
        <taxon>Pseudomonadati</taxon>
        <taxon>Pseudomonadota</taxon>
        <taxon>Gammaproteobacteria</taxon>
        <taxon>Vibrionales</taxon>
        <taxon>Vibrionaceae</taxon>
        <taxon>Vibrio</taxon>
        <taxon>Vibrio oreintalis group</taxon>
    </lineage>
</organism>